<dbReference type="NCBIfam" id="TIGR03993">
    <property type="entry name" value="hydrog_HybE"/>
    <property type="match status" value="1"/>
</dbReference>
<feature type="region of interest" description="Disordered" evidence="1">
    <location>
        <begin position="134"/>
        <end position="171"/>
    </location>
</feature>
<proteinExistence type="predicted"/>
<dbReference type="EMBL" id="ADZX01000712">
    <property type="protein sequence ID" value="EFK95635.1"/>
    <property type="molecule type" value="Genomic_DNA"/>
</dbReference>
<accession>D9PLD2</accession>
<sequence>MTDPAARLQAAFTRIWKTRMADLPFLNPALAVESVGFRPWQGQWLGALVTPWSLNLVLMPGEGPWESLAMGGERFAALPAGRYRFIAGVDEELGEYHACSLFSPVLEFADHESARATAEAALVALFDAANAPGADSYQPSQVDEPPAQPSAVSKRDFIRGRFSGTSDGDRG</sequence>
<name>D9PLD2_9ZZZZ</name>
<evidence type="ECO:0000313" key="2">
    <source>
        <dbReference type="EMBL" id="EFK95635.1"/>
    </source>
</evidence>
<reference evidence="2" key="1">
    <citation type="submission" date="2010-07" db="EMBL/GenBank/DDBJ databases">
        <authorList>
            <consortium name="CONSOLIDER consortium CSD2007-00005"/>
            <person name="Guazzaroni M.-E."/>
            <person name="Richter M."/>
            <person name="Garcia-Salamanca A."/>
            <person name="Yarza P."/>
            <person name="Ferrer M."/>
        </authorList>
    </citation>
    <scope>NUCLEOTIDE SEQUENCE</scope>
</reference>
<dbReference type="Gene3D" id="3.30.1460.40">
    <property type="entry name" value="[NiFe]-hydrogenase assembly chaperone, HybE"/>
    <property type="match status" value="1"/>
</dbReference>
<evidence type="ECO:0000256" key="1">
    <source>
        <dbReference type="SAM" id="MobiDB-lite"/>
    </source>
</evidence>
<protein>
    <submittedName>
        <fullName evidence="2">Hydrogenase expression/formation protein hupJ</fullName>
    </submittedName>
</protein>
<gene>
    <name evidence="2" type="primary">hupJ</name>
    <name evidence="2" type="ORF">LDC_2355</name>
</gene>
<comment type="caution">
    <text evidence="2">The sequence shown here is derived from an EMBL/GenBank/DDBJ whole genome shotgun (WGS) entry which is preliminary data.</text>
</comment>
<dbReference type="AlphaFoldDB" id="D9PLD2"/>
<dbReference type="Pfam" id="PF11939">
    <property type="entry name" value="NiFe-hyd_HybE"/>
    <property type="match status" value="1"/>
</dbReference>
<dbReference type="InterPro" id="IPR023994">
    <property type="entry name" value="NiFe-hyd_HybE"/>
</dbReference>
<dbReference type="InterPro" id="IPR038530">
    <property type="entry name" value="NiFe-hyd_HybE_sf"/>
</dbReference>
<organism evidence="2">
    <name type="scientific">sediment metagenome</name>
    <dbReference type="NCBI Taxonomy" id="749907"/>
    <lineage>
        <taxon>unclassified sequences</taxon>
        <taxon>metagenomes</taxon>
        <taxon>ecological metagenomes</taxon>
    </lineage>
</organism>
<reference evidence="2" key="2">
    <citation type="journal article" date="2011" name="Microb. Ecol.">
        <title>Taxonomic and Functional Metagenomic Profiling of the Microbial Community in the Anoxic Sediment of a Sub-saline Shallow Lake (Laguna de Carrizo, Central Spain).</title>
        <authorList>
            <person name="Ferrer M."/>
            <person name="Guazzaroni M.E."/>
            <person name="Richter M."/>
            <person name="Garcia-Salamanca A."/>
            <person name="Yarza P."/>
            <person name="Suarez-Suarez A."/>
            <person name="Solano J."/>
            <person name="Alcaide M."/>
            <person name="van Dillewijn P."/>
            <person name="Molina-Henares M.A."/>
            <person name="Lopez-Cortes N."/>
            <person name="Al-Ramahi Y."/>
            <person name="Guerrero C."/>
            <person name="Acosta A."/>
            <person name="de Eugenio L.I."/>
            <person name="Martinez V."/>
            <person name="Marques S."/>
            <person name="Rojo F."/>
            <person name="Santero E."/>
            <person name="Genilloud O."/>
            <person name="Perez-Perez J."/>
            <person name="Rossello-Mora R."/>
            <person name="Ramos J.L."/>
        </authorList>
    </citation>
    <scope>NUCLEOTIDE SEQUENCE</scope>
</reference>